<feature type="binding site" evidence="19">
    <location>
        <position position="144"/>
    </location>
    <ligand>
        <name>NAD(+)</name>
        <dbReference type="ChEBI" id="CHEBI:57540"/>
    </ligand>
</feature>
<comment type="catalytic activity">
    <reaction evidence="1 19">
        <text>7-phospho-2-dehydro-3-deoxy-D-arabino-heptonate = 3-dehydroquinate + phosphate</text>
        <dbReference type="Rhea" id="RHEA:21968"/>
        <dbReference type="ChEBI" id="CHEBI:32364"/>
        <dbReference type="ChEBI" id="CHEBI:43474"/>
        <dbReference type="ChEBI" id="CHEBI:58394"/>
        <dbReference type="EC" id="4.2.3.4"/>
    </reaction>
</comment>
<evidence type="ECO:0000256" key="16">
    <source>
        <dbReference type="ARBA" id="ARBA00023141"/>
    </source>
</evidence>
<dbReference type="Pfam" id="PF24621">
    <property type="entry name" value="DHQS_C"/>
    <property type="match status" value="1"/>
</dbReference>
<keyword evidence="16 19" id="KW-0057">Aromatic amino acid biosynthesis</keyword>
<dbReference type="UniPathway" id="UPA00053">
    <property type="reaction ID" value="UER00085"/>
</dbReference>
<comment type="similarity">
    <text evidence="7 19">Belongs to the sugar phosphate cyclases superfamily. Dehydroquinate synthase family.</text>
</comment>
<keyword evidence="23" id="KW-1185">Reference proteome</keyword>
<dbReference type="InterPro" id="IPR050071">
    <property type="entry name" value="Dehydroquinate_synthase"/>
</dbReference>
<accession>A0A3S2UI37</accession>
<feature type="domain" description="3-dehydroquinate synthase C-terminal" evidence="21">
    <location>
        <begin position="183"/>
        <end position="326"/>
    </location>
</feature>
<dbReference type="PANTHER" id="PTHR43622">
    <property type="entry name" value="3-DEHYDROQUINATE SYNTHASE"/>
    <property type="match status" value="1"/>
</dbReference>
<dbReference type="SUPFAM" id="SSF56796">
    <property type="entry name" value="Dehydroquinate synthase-like"/>
    <property type="match status" value="1"/>
</dbReference>
<organism evidence="22 23">
    <name type="scientific">Inhella crocodyli</name>
    <dbReference type="NCBI Taxonomy" id="2499851"/>
    <lineage>
        <taxon>Bacteria</taxon>
        <taxon>Pseudomonadati</taxon>
        <taxon>Pseudomonadota</taxon>
        <taxon>Betaproteobacteria</taxon>
        <taxon>Burkholderiales</taxon>
        <taxon>Sphaerotilaceae</taxon>
        <taxon>Inhella</taxon>
    </lineage>
</organism>
<comment type="caution">
    <text evidence="22">The sequence shown here is derived from an EMBL/GenBank/DDBJ whole genome shotgun (WGS) entry which is preliminary data.</text>
</comment>
<evidence type="ECO:0000256" key="1">
    <source>
        <dbReference type="ARBA" id="ARBA00001393"/>
    </source>
</evidence>
<dbReference type="InterPro" id="IPR016037">
    <property type="entry name" value="DHQ_synth_AroB"/>
</dbReference>
<evidence type="ECO:0000256" key="17">
    <source>
        <dbReference type="ARBA" id="ARBA00023239"/>
    </source>
</evidence>
<evidence type="ECO:0000256" key="4">
    <source>
        <dbReference type="ARBA" id="ARBA00003485"/>
    </source>
</evidence>
<dbReference type="Gene3D" id="3.40.50.1970">
    <property type="match status" value="1"/>
</dbReference>
<feature type="binding site" evidence="19">
    <location>
        <position position="249"/>
    </location>
    <ligand>
        <name>Zn(2+)</name>
        <dbReference type="ChEBI" id="CHEBI:29105"/>
    </ligand>
</feature>
<dbReference type="AlphaFoldDB" id="A0A3S2UI37"/>
<evidence type="ECO:0000256" key="3">
    <source>
        <dbReference type="ARBA" id="ARBA00001947"/>
    </source>
</evidence>
<evidence type="ECO:0000256" key="12">
    <source>
        <dbReference type="ARBA" id="ARBA00022723"/>
    </source>
</evidence>
<evidence type="ECO:0000256" key="5">
    <source>
        <dbReference type="ARBA" id="ARBA00004496"/>
    </source>
</evidence>
<dbReference type="GO" id="GO:0046872">
    <property type="term" value="F:metal ion binding"/>
    <property type="evidence" value="ECO:0007669"/>
    <property type="project" value="UniProtKB-KW"/>
</dbReference>
<evidence type="ECO:0000256" key="19">
    <source>
        <dbReference type="HAMAP-Rule" id="MF_00110"/>
    </source>
</evidence>
<feature type="binding site" evidence="19">
    <location>
        <begin position="73"/>
        <end position="78"/>
    </location>
    <ligand>
        <name>NAD(+)</name>
        <dbReference type="ChEBI" id="CHEBI:57540"/>
    </ligand>
</feature>
<keyword evidence="15 19" id="KW-0520">NAD</keyword>
<comment type="subcellular location">
    <subcellularLocation>
        <location evidence="5 19">Cytoplasm</location>
    </subcellularLocation>
</comment>
<evidence type="ECO:0000256" key="9">
    <source>
        <dbReference type="ARBA" id="ARBA00017684"/>
    </source>
</evidence>
<dbReference type="GO" id="GO:0005737">
    <property type="term" value="C:cytoplasm"/>
    <property type="evidence" value="ECO:0007669"/>
    <property type="project" value="UniProtKB-SubCell"/>
</dbReference>
<evidence type="ECO:0000256" key="13">
    <source>
        <dbReference type="ARBA" id="ARBA00022741"/>
    </source>
</evidence>
<dbReference type="InterPro" id="IPR056179">
    <property type="entry name" value="DHQS_C"/>
</dbReference>
<comment type="cofactor">
    <cofactor evidence="19">
        <name>Co(2+)</name>
        <dbReference type="ChEBI" id="CHEBI:48828"/>
    </cofactor>
    <cofactor evidence="19">
        <name>Zn(2+)</name>
        <dbReference type="ChEBI" id="CHEBI:29105"/>
    </cofactor>
    <text evidence="19">Binds 1 divalent metal cation per subunit. Can use either Co(2+) or Zn(2+).</text>
</comment>
<dbReference type="PANTHER" id="PTHR43622:SF7">
    <property type="entry name" value="3-DEHYDROQUINATE SYNTHASE, CHLOROPLASTIC"/>
    <property type="match status" value="1"/>
</dbReference>
<keyword evidence="11 19" id="KW-0028">Amino-acid biosynthesis</keyword>
<evidence type="ECO:0000259" key="20">
    <source>
        <dbReference type="Pfam" id="PF01761"/>
    </source>
</evidence>
<keyword evidence="14 19" id="KW-0862">Zinc</keyword>
<evidence type="ECO:0000256" key="8">
    <source>
        <dbReference type="ARBA" id="ARBA00013031"/>
    </source>
</evidence>
<keyword evidence="13 19" id="KW-0547">Nucleotide-binding</keyword>
<evidence type="ECO:0000256" key="10">
    <source>
        <dbReference type="ARBA" id="ARBA00022490"/>
    </source>
</evidence>
<evidence type="ECO:0000256" key="15">
    <source>
        <dbReference type="ARBA" id="ARBA00023027"/>
    </source>
</evidence>
<feature type="binding site" evidence="19">
    <location>
        <position position="186"/>
    </location>
    <ligand>
        <name>Zn(2+)</name>
        <dbReference type="ChEBI" id="CHEBI:29105"/>
    </ligand>
</feature>
<feature type="binding site" evidence="19">
    <location>
        <begin position="107"/>
        <end position="111"/>
    </location>
    <ligand>
        <name>NAD(+)</name>
        <dbReference type="ChEBI" id="CHEBI:57540"/>
    </ligand>
</feature>
<feature type="binding site" evidence="19">
    <location>
        <begin position="171"/>
        <end position="174"/>
    </location>
    <ligand>
        <name>NAD(+)</name>
        <dbReference type="ChEBI" id="CHEBI:57540"/>
    </ligand>
</feature>
<evidence type="ECO:0000256" key="14">
    <source>
        <dbReference type="ARBA" id="ARBA00022833"/>
    </source>
</evidence>
<dbReference type="RefSeq" id="WP_127682991.1">
    <property type="nucleotide sequence ID" value="NZ_SACM01000002.1"/>
</dbReference>
<evidence type="ECO:0000313" key="23">
    <source>
        <dbReference type="Proteomes" id="UP000288587"/>
    </source>
</evidence>
<evidence type="ECO:0000256" key="7">
    <source>
        <dbReference type="ARBA" id="ARBA00005412"/>
    </source>
</evidence>
<dbReference type="EMBL" id="SACM01000002">
    <property type="protein sequence ID" value="RVT86496.1"/>
    <property type="molecule type" value="Genomic_DNA"/>
</dbReference>
<dbReference type="Proteomes" id="UP000288587">
    <property type="component" value="Unassembled WGS sequence"/>
</dbReference>
<feature type="binding site" evidence="19">
    <location>
        <position position="153"/>
    </location>
    <ligand>
        <name>NAD(+)</name>
        <dbReference type="ChEBI" id="CHEBI:57540"/>
    </ligand>
</feature>
<comment type="cofactor">
    <cofactor evidence="2 19">
        <name>NAD(+)</name>
        <dbReference type="ChEBI" id="CHEBI:57540"/>
    </cofactor>
</comment>
<name>A0A3S2UI37_9BURK</name>
<gene>
    <name evidence="19" type="primary">aroB</name>
    <name evidence="22" type="ORF">EOD73_09945</name>
</gene>
<evidence type="ECO:0000256" key="11">
    <source>
        <dbReference type="ARBA" id="ARBA00022605"/>
    </source>
</evidence>
<feature type="binding site" evidence="19">
    <location>
        <begin position="131"/>
        <end position="132"/>
    </location>
    <ligand>
        <name>NAD(+)</name>
        <dbReference type="ChEBI" id="CHEBI:57540"/>
    </ligand>
</feature>
<dbReference type="GO" id="GO:0008652">
    <property type="term" value="P:amino acid biosynthetic process"/>
    <property type="evidence" value="ECO:0007669"/>
    <property type="project" value="UniProtKB-KW"/>
</dbReference>
<comment type="pathway">
    <text evidence="6 19">Metabolic intermediate biosynthesis; chorismate biosynthesis; chorismate from D-erythrose 4-phosphate and phosphoenolpyruvate: step 2/7.</text>
</comment>
<dbReference type="EC" id="4.2.3.4" evidence="8 19"/>
<protein>
    <recommendedName>
        <fullName evidence="9 19">3-dehydroquinate synthase</fullName>
        <shortName evidence="19">DHQS</shortName>
        <ecNumber evidence="8 19">4.2.3.4</ecNumber>
    </recommendedName>
</protein>
<dbReference type="InterPro" id="IPR030960">
    <property type="entry name" value="DHQS/DOIS_N"/>
</dbReference>
<dbReference type="NCBIfam" id="TIGR01357">
    <property type="entry name" value="aroB"/>
    <property type="match status" value="1"/>
</dbReference>
<dbReference type="GO" id="GO:0009423">
    <property type="term" value="P:chorismate biosynthetic process"/>
    <property type="evidence" value="ECO:0007669"/>
    <property type="project" value="UniProtKB-UniRule"/>
</dbReference>
<evidence type="ECO:0000256" key="6">
    <source>
        <dbReference type="ARBA" id="ARBA00004661"/>
    </source>
</evidence>
<evidence type="ECO:0000256" key="18">
    <source>
        <dbReference type="ARBA" id="ARBA00023285"/>
    </source>
</evidence>
<evidence type="ECO:0000259" key="21">
    <source>
        <dbReference type="Pfam" id="PF24621"/>
    </source>
</evidence>
<dbReference type="GO" id="GO:0009073">
    <property type="term" value="P:aromatic amino acid family biosynthetic process"/>
    <property type="evidence" value="ECO:0007669"/>
    <property type="project" value="UniProtKB-KW"/>
</dbReference>
<dbReference type="GO" id="GO:0000166">
    <property type="term" value="F:nucleotide binding"/>
    <property type="evidence" value="ECO:0007669"/>
    <property type="project" value="UniProtKB-KW"/>
</dbReference>
<keyword evidence="17 19" id="KW-0456">Lyase</keyword>
<dbReference type="OrthoDB" id="9806583at2"/>
<comment type="cofactor">
    <cofactor evidence="3">
        <name>Zn(2+)</name>
        <dbReference type="ChEBI" id="CHEBI:29105"/>
    </cofactor>
</comment>
<dbReference type="CDD" id="cd08195">
    <property type="entry name" value="DHQS"/>
    <property type="match status" value="1"/>
</dbReference>
<sequence>MSPFNPTPNADPLWIELGARRYPIAFGAWNAASASSALALVVTNEVVAPLYAARLQEVLKRQHRLVDVLVLPDGEVHKSWPSVSLILDRLLELGADRHAVVYALGGGVVGDLAGFAAAIYMRGLAFVQVPTTLLAQVDSSVGGKTGFNHARGKNLIGAFHQPQAVWIDLQTLATLPDREYRAGLAEMVKYGPIADPAFFDWLEREADALNARDPAILSVAVRRSCEIKAAVVAADEHEGGLRAVLNLGHTFGHALEAGLGYGELLHGEAVAMGMVMAAQASVDALGCDPALLRRLQALLARLGLSTVAPRLGADRFIALMMGDKKNQGGAIRYVLLEGMGRPVLAKLPHALALQAIAAHSVAQ</sequence>
<dbReference type="GO" id="GO:0003856">
    <property type="term" value="F:3-dehydroquinate synthase activity"/>
    <property type="evidence" value="ECO:0007669"/>
    <property type="project" value="UniProtKB-UniRule"/>
</dbReference>
<evidence type="ECO:0000256" key="2">
    <source>
        <dbReference type="ARBA" id="ARBA00001911"/>
    </source>
</evidence>
<keyword evidence="10 19" id="KW-0963">Cytoplasm</keyword>
<feature type="binding site" evidence="19">
    <location>
        <position position="266"/>
    </location>
    <ligand>
        <name>Zn(2+)</name>
        <dbReference type="ChEBI" id="CHEBI:29105"/>
    </ligand>
</feature>
<evidence type="ECO:0000313" key="22">
    <source>
        <dbReference type="EMBL" id="RVT86496.1"/>
    </source>
</evidence>
<keyword evidence="12 19" id="KW-0479">Metal-binding</keyword>
<dbReference type="FunFam" id="3.40.50.1970:FF:000007">
    <property type="entry name" value="Pentafunctional AROM polypeptide"/>
    <property type="match status" value="1"/>
</dbReference>
<feature type="domain" description="3-dehydroquinate synthase N-terminal" evidence="20">
    <location>
        <begin position="69"/>
        <end position="181"/>
    </location>
</feature>
<dbReference type="InterPro" id="IPR030963">
    <property type="entry name" value="DHQ_synth_fam"/>
</dbReference>
<dbReference type="Pfam" id="PF01761">
    <property type="entry name" value="DHQ_synthase"/>
    <property type="match status" value="1"/>
</dbReference>
<keyword evidence="18 19" id="KW-0170">Cobalt</keyword>
<reference evidence="22 23" key="1">
    <citation type="submission" date="2019-01" db="EMBL/GenBank/DDBJ databases">
        <authorList>
            <person name="Chen W.-M."/>
        </authorList>
    </citation>
    <scope>NUCLEOTIDE SEQUENCE [LARGE SCALE GENOMIC DNA]</scope>
    <source>
        <strain evidence="22 23">CCP-18</strain>
    </source>
</reference>
<dbReference type="PIRSF" id="PIRSF001455">
    <property type="entry name" value="DHQ_synth"/>
    <property type="match status" value="1"/>
</dbReference>
<comment type="function">
    <text evidence="4 19">Catalyzes the conversion of 3-deoxy-D-arabino-heptulosonate 7-phosphate (DAHP) to dehydroquinate (DHQ).</text>
</comment>
<proteinExistence type="inferred from homology"/>
<dbReference type="Gene3D" id="1.20.1090.10">
    <property type="entry name" value="Dehydroquinate synthase-like - alpha domain"/>
    <property type="match status" value="1"/>
</dbReference>
<dbReference type="HAMAP" id="MF_00110">
    <property type="entry name" value="DHQ_synthase"/>
    <property type="match status" value="1"/>
</dbReference>